<evidence type="ECO:0000259" key="9">
    <source>
        <dbReference type="PROSITE" id="PS50048"/>
    </source>
</evidence>
<organism evidence="10 11">
    <name type="scientific">Rhizoctonia solani</name>
    <dbReference type="NCBI Taxonomy" id="456999"/>
    <lineage>
        <taxon>Eukaryota</taxon>
        <taxon>Fungi</taxon>
        <taxon>Dikarya</taxon>
        <taxon>Basidiomycota</taxon>
        <taxon>Agaricomycotina</taxon>
        <taxon>Agaricomycetes</taxon>
        <taxon>Cantharellales</taxon>
        <taxon>Ceratobasidiaceae</taxon>
        <taxon>Rhizoctonia</taxon>
    </lineage>
</organism>
<feature type="compositionally biased region" description="Polar residues" evidence="8">
    <location>
        <begin position="687"/>
        <end position="707"/>
    </location>
</feature>
<dbReference type="Proteomes" id="UP000602905">
    <property type="component" value="Unassembled WGS sequence"/>
</dbReference>
<sequence>MAEPRTKKTTLACDSCRRRKRKCDGRTPVCSLCEKGNIECVYDATIDQRRPAQKNYVAALEARVKLLEGILKVAGTGDISDPSGTNTDQTEEIDFEFAQLPEATSSASQTALNQPTAPLNPNTEPTFVPADAATTTDGLQLMAQPQVDQSNTAQELDLGMEGYEPGASLELEHQLLAQFWDWQRMHLPYVAPVPFLSAYAIFSEAVHPGEPIPPPPPPPPPNPFSGPTAIGIPRASDVEPTPDLAQFISPLLLDAMFAIAALFRGNAEVSERFYERARLKLFDEVAKPRLATVQAATLMSTWELGHARAPATWTLNGVAVALCVRLGMNIDATPLVRSGAMSKRLFETRNFVFWTTYNFDRFGATCMGLHPLMDRRIISTPRHSSLAEANVLESSKKEETPTASSSTSGLASGSQSLPPERPTASDVATTWWNPSTLGMGDVLIQAGWEALRDLIRMSDMLFDGIYAFNAPSRTPKEILELVTRNNVTIQRFLDDMPAWMRSTGAIRRKDNGLVYLHLFTHLTSILTCRPFLTPPAPSTGVISNNTSTEVSQATSSSHIVRRYRTLAFRVARASALQIMSLVRHIPLSSPCVTLPYAIYSACTILLLSPEDPAAMDGVRTGLVCLDSMDETGYWVDSAKDASDRIKALARRWSVVIGPGKRVLGLLPSSGPSVSTEGASGSGERPSRPQTGDLTAAGDSSQGTQSLSPAAVEANIPSGSQSGQLSAETTRPSTGADSIPLSSNTQTHIPTQPTSYSHNLPVEHQVQQVVQGYDTISGQMYAPQAYTGDATTVPTRHYDLSFQEADIDAAIAQALQDFGSTQNYVDPLTQHYSDQNIAAATGTHHYAQIHQANPHSQQQTYSDTQTYTQESQPAQPSEYIPPPQYARDPVAMRRRQEQRQSQGEQGRPHQVQYPQQVQHHHPYIRQPKPTRKQQPMPHVAYALSHAEPQHDLHIDHHHWHAVLPPDPNVPFPPDPTACTDMAACFSHTIEHSHDPAFVNSMTDPYAGVSVDWLADVGSSFPAMTFDTYYGPSQVGSSSGAAGPSMYTQVPEGYGGQGGYGYMGGPGM</sequence>
<keyword evidence="4" id="KW-0805">Transcription regulation</keyword>
<comment type="caution">
    <text evidence="10">The sequence shown here is derived from an EMBL/GenBank/DDBJ whole genome shotgun (WGS) entry which is preliminary data.</text>
</comment>
<protein>
    <submittedName>
        <fullName evidence="10">Transcription factor</fullName>
    </submittedName>
</protein>
<dbReference type="GO" id="GO:0008270">
    <property type="term" value="F:zinc ion binding"/>
    <property type="evidence" value="ECO:0007669"/>
    <property type="project" value="InterPro"/>
</dbReference>
<evidence type="ECO:0000313" key="11">
    <source>
        <dbReference type="Proteomes" id="UP000602905"/>
    </source>
</evidence>
<feature type="domain" description="Zn(2)-C6 fungal-type" evidence="9">
    <location>
        <begin position="12"/>
        <end position="42"/>
    </location>
</feature>
<keyword evidence="3" id="KW-0862">Zinc</keyword>
<dbReference type="GO" id="GO:0003677">
    <property type="term" value="F:DNA binding"/>
    <property type="evidence" value="ECO:0007669"/>
    <property type="project" value="UniProtKB-KW"/>
</dbReference>
<dbReference type="Pfam" id="PF04082">
    <property type="entry name" value="Fungal_trans"/>
    <property type="match status" value="1"/>
</dbReference>
<feature type="non-terminal residue" evidence="10">
    <location>
        <position position="1066"/>
    </location>
</feature>
<dbReference type="Gene3D" id="4.10.240.10">
    <property type="entry name" value="Zn(2)-C6 fungal-type DNA-binding domain"/>
    <property type="match status" value="1"/>
</dbReference>
<feature type="compositionally biased region" description="Low complexity" evidence="8">
    <location>
        <begin position="898"/>
        <end position="916"/>
    </location>
</feature>
<dbReference type="Pfam" id="PF00172">
    <property type="entry name" value="Zn_clus"/>
    <property type="match status" value="1"/>
</dbReference>
<name>A0A8H7HI25_9AGAM</name>
<dbReference type="SMART" id="SM00066">
    <property type="entry name" value="GAL4"/>
    <property type="match status" value="1"/>
</dbReference>
<dbReference type="PANTHER" id="PTHR31313">
    <property type="entry name" value="TY1 ENHANCER ACTIVATOR"/>
    <property type="match status" value="1"/>
</dbReference>
<evidence type="ECO:0000256" key="3">
    <source>
        <dbReference type="ARBA" id="ARBA00022833"/>
    </source>
</evidence>
<evidence type="ECO:0000256" key="6">
    <source>
        <dbReference type="ARBA" id="ARBA00023163"/>
    </source>
</evidence>
<comment type="subcellular location">
    <subcellularLocation>
        <location evidence="1">Nucleus</location>
    </subcellularLocation>
</comment>
<dbReference type="OrthoDB" id="2154091at2759"/>
<dbReference type="InterPro" id="IPR001138">
    <property type="entry name" value="Zn2Cys6_DnaBD"/>
</dbReference>
<dbReference type="PROSITE" id="PS00463">
    <property type="entry name" value="ZN2_CY6_FUNGAL_1"/>
    <property type="match status" value="1"/>
</dbReference>
<feature type="region of interest" description="Disordered" evidence="8">
    <location>
        <begin position="390"/>
        <end position="426"/>
    </location>
</feature>
<dbReference type="InterPro" id="IPR036864">
    <property type="entry name" value="Zn2-C6_fun-type_DNA-bd_sf"/>
</dbReference>
<keyword evidence="6" id="KW-0804">Transcription</keyword>
<keyword evidence="5" id="KW-0238">DNA-binding</keyword>
<feature type="region of interest" description="Disordered" evidence="8">
    <location>
        <begin position="851"/>
        <end position="918"/>
    </location>
</feature>
<gene>
    <name evidence="10" type="ORF">RHS03_08859</name>
</gene>
<keyword evidence="2" id="KW-0479">Metal-binding</keyword>
<dbReference type="EMBL" id="JACYCD010000576">
    <property type="protein sequence ID" value="KAF8691010.1"/>
    <property type="molecule type" value="Genomic_DNA"/>
</dbReference>
<dbReference type="InterPro" id="IPR051615">
    <property type="entry name" value="Transcr_Regulatory_Elem"/>
</dbReference>
<dbReference type="CDD" id="cd12148">
    <property type="entry name" value="fungal_TF_MHR"/>
    <property type="match status" value="1"/>
</dbReference>
<proteinExistence type="predicted"/>
<feature type="compositionally biased region" description="Low complexity" evidence="8">
    <location>
        <begin position="402"/>
        <end position="417"/>
    </location>
</feature>
<evidence type="ECO:0000256" key="5">
    <source>
        <dbReference type="ARBA" id="ARBA00023125"/>
    </source>
</evidence>
<feature type="compositionally biased region" description="Polar residues" evidence="8">
    <location>
        <begin position="716"/>
        <end position="757"/>
    </location>
</feature>
<dbReference type="AlphaFoldDB" id="A0A8H7HI25"/>
<dbReference type="CDD" id="cd00067">
    <property type="entry name" value="GAL4"/>
    <property type="match status" value="1"/>
</dbReference>
<evidence type="ECO:0000256" key="7">
    <source>
        <dbReference type="ARBA" id="ARBA00023242"/>
    </source>
</evidence>
<feature type="region of interest" description="Disordered" evidence="8">
    <location>
        <begin position="666"/>
        <end position="758"/>
    </location>
</feature>
<dbReference type="SUPFAM" id="SSF57701">
    <property type="entry name" value="Zn2/Cys6 DNA-binding domain"/>
    <property type="match status" value="1"/>
</dbReference>
<dbReference type="GO" id="GO:0000981">
    <property type="term" value="F:DNA-binding transcription factor activity, RNA polymerase II-specific"/>
    <property type="evidence" value="ECO:0007669"/>
    <property type="project" value="InterPro"/>
</dbReference>
<evidence type="ECO:0000313" key="10">
    <source>
        <dbReference type="EMBL" id="KAF8691010.1"/>
    </source>
</evidence>
<evidence type="ECO:0000256" key="8">
    <source>
        <dbReference type="SAM" id="MobiDB-lite"/>
    </source>
</evidence>
<evidence type="ECO:0000256" key="4">
    <source>
        <dbReference type="ARBA" id="ARBA00023015"/>
    </source>
</evidence>
<dbReference type="GO" id="GO:0006351">
    <property type="term" value="P:DNA-templated transcription"/>
    <property type="evidence" value="ECO:0007669"/>
    <property type="project" value="InterPro"/>
</dbReference>
<evidence type="ECO:0000256" key="2">
    <source>
        <dbReference type="ARBA" id="ARBA00022723"/>
    </source>
</evidence>
<dbReference type="PROSITE" id="PS50048">
    <property type="entry name" value="ZN2_CY6_FUNGAL_2"/>
    <property type="match status" value="1"/>
</dbReference>
<reference evidence="10" key="1">
    <citation type="submission" date="2020-09" db="EMBL/GenBank/DDBJ databases">
        <title>Comparative genome analyses of four rice-infecting Rhizoctonia solani isolates reveal extensive enrichment of homogalacturonan modification genes.</title>
        <authorList>
            <person name="Lee D.-Y."/>
            <person name="Jeon J."/>
            <person name="Kim K.-T."/>
            <person name="Cheong K."/>
            <person name="Song H."/>
            <person name="Choi G."/>
            <person name="Ko J."/>
            <person name="Opiyo S.O."/>
            <person name="Zuo S."/>
            <person name="Madhav S."/>
            <person name="Lee Y.-H."/>
            <person name="Wang G.-L."/>
        </authorList>
    </citation>
    <scope>NUCLEOTIDE SEQUENCE</scope>
    <source>
        <strain evidence="10">AG1-IA WGL</strain>
    </source>
</reference>
<dbReference type="InterPro" id="IPR007219">
    <property type="entry name" value="XnlR_reg_dom"/>
</dbReference>
<dbReference type="GO" id="GO:0005634">
    <property type="term" value="C:nucleus"/>
    <property type="evidence" value="ECO:0007669"/>
    <property type="project" value="UniProtKB-SubCell"/>
</dbReference>
<dbReference type="PANTHER" id="PTHR31313:SF81">
    <property type="entry name" value="TY1 ENHANCER ACTIVATOR"/>
    <property type="match status" value="1"/>
</dbReference>
<evidence type="ECO:0000256" key="1">
    <source>
        <dbReference type="ARBA" id="ARBA00004123"/>
    </source>
</evidence>
<keyword evidence="7" id="KW-0539">Nucleus</keyword>
<accession>A0A8H7HI25</accession>
<feature type="compositionally biased region" description="Low complexity" evidence="8">
    <location>
        <begin position="855"/>
        <end position="871"/>
    </location>
</feature>
<dbReference type="SMART" id="SM00906">
    <property type="entry name" value="Fungal_trans"/>
    <property type="match status" value="1"/>
</dbReference>